<protein>
    <submittedName>
        <fullName evidence="5">VRR-NUC domain-containing protein</fullName>
    </submittedName>
</protein>
<sequence>MRYYRQKTDSNQAEIVQALRQVGCLIFDLSGQGGGVPDLIALTPKGETVLIEVKNPSGRDRLTRAQEKAIAMGWPIAIVRTVEDALALVV</sequence>
<feature type="domain" description="VRR-NUC" evidence="4">
    <location>
        <begin position="1"/>
        <end position="83"/>
    </location>
</feature>
<keyword evidence="6" id="KW-1185">Reference proteome</keyword>
<evidence type="ECO:0000313" key="5">
    <source>
        <dbReference type="EMBL" id="MBE9255695.1"/>
    </source>
</evidence>
<dbReference type="SMART" id="SM00990">
    <property type="entry name" value="VRR_NUC"/>
    <property type="match status" value="1"/>
</dbReference>
<keyword evidence="3" id="KW-0378">Hydrolase</keyword>
<evidence type="ECO:0000256" key="3">
    <source>
        <dbReference type="ARBA" id="ARBA00022801"/>
    </source>
</evidence>
<comment type="caution">
    <text evidence="5">The sequence shown here is derived from an EMBL/GenBank/DDBJ whole genome shotgun (WGS) entry which is preliminary data.</text>
</comment>
<dbReference type="InterPro" id="IPR014883">
    <property type="entry name" value="VRR_NUC"/>
</dbReference>
<proteinExistence type="predicted"/>
<evidence type="ECO:0000259" key="4">
    <source>
        <dbReference type="SMART" id="SM00990"/>
    </source>
</evidence>
<evidence type="ECO:0000256" key="1">
    <source>
        <dbReference type="ARBA" id="ARBA00001946"/>
    </source>
</evidence>
<reference evidence="5 6" key="1">
    <citation type="submission" date="2020-10" db="EMBL/GenBank/DDBJ databases">
        <authorList>
            <person name="Castelo-Branco R."/>
            <person name="Eusebio N."/>
            <person name="Adriana R."/>
            <person name="Vieira A."/>
            <person name="Brugerolle De Fraissinette N."/>
            <person name="Rezende De Castro R."/>
            <person name="Schneider M.P."/>
            <person name="Vasconcelos V."/>
            <person name="Leao P.N."/>
        </authorList>
    </citation>
    <scope>NUCLEOTIDE SEQUENCE [LARGE SCALE GENOMIC DNA]</scope>
    <source>
        <strain evidence="5 6">LEGE 00031</strain>
    </source>
</reference>
<dbReference type="Gene3D" id="3.40.1350.10">
    <property type="match status" value="1"/>
</dbReference>
<organism evidence="5 6">
    <name type="scientific">Synechocystis salina LEGE 00031</name>
    <dbReference type="NCBI Taxonomy" id="1828736"/>
    <lineage>
        <taxon>Bacteria</taxon>
        <taxon>Bacillati</taxon>
        <taxon>Cyanobacteriota</taxon>
        <taxon>Cyanophyceae</taxon>
        <taxon>Synechococcales</taxon>
        <taxon>Merismopediaceae</taxon>
        <taxon>Synechocystis</taxon>
    </lineage>
</organism>
<keyword evidence="2" id="KW-0540">Nuclease</keyword>
<dbReference type="InterPro" id="IPR011856">
    <property type="entry name" value="tRNA_endonuc-like_dom_sf"/>
</dbReference>
<dbReference type="EMBL" id="JADEVV010000081">
    <property type="protein sequence ID" value="MBE9255695.1"/>
    <property type="molecule type" value="Genomic_DNA"/>
</dbReference>
<dbReference type="RefSeq" id="WP_194021229.1">
    <property type="nucleotide sequence ID" value="NZ_JADEVV010000081.1"/>
</dbReference>
<gene>
    <name evidence="5" type="ORF">IQ217_18030</name>
</gene>
<dbReference type="Pfam" id="PF08774">
    <property type="entry name" value="VRR_NUC"/>
    <property type="match status" value="1"/>
</dbReference>
<comment type="cofactor">
    <cofactor evidence="1">
        <name>Mg(2+)</name>
        <dbReference type="ChEBI" id="CHEBI:18420"/>
    </cofactor>
</comment>
<evidence type="ECO:0000313" key="6">
    <source>
        <dbReference type="Proteomes" id="UP000658720"/>
    </source>
</evidence>
<accession>A0ABR9VWG5</accession>
<name>A0ABR9VWG5_9SYNC</name>
<evidence type="ECO:0000256" key="2">
    <source>
        <dbReference type="ARBA" id="ARBA00022722"/>
    </source>
</evidence>
<dbReference type="Proteomes" id="UP000658720">
    <property type="component" value="Unassembled WGS sequence"/>
</dbReference>